<dbReference type="OrthoDB" id="4387630at2759"/>
<feature type="chain" id="PRO_5016386088" evidence="1">
    <location>
        <begin position="19"/>
        <end position="159"/>
    </location>
</feature>
<proteinExistence type="predicted"/>
<dbReference type="EMBL" id="KZ825880">
    <property type="protein sequence ID" value="PYH94019.1"/>
    <property type="molecule type" value="Genomic_DNA"/>
</dbReference>
<dbReference type="AlphaFoldDB" id="A0A319D9M5"/>
<evidence type="ECO:0000313" key="3">
    <source>
        <dbReference type="Proteomes" id="UP000247810"/>
    </source>
</evidence>
<feature type="signal peptide" evidence="1">
    <location>
        <begin position="1"/>
        <end position="18"/>
    </location>
</feature>
<keyword evidence="1" id="KW-0732">Signal</keyword>
<keyword evidence="3" id="KW-1185">Reference proteome</keyword>
<sequence>MLAKSLLLLCATAATAVATNNLNFIYSADSYDDIQGAGSGYSTGFTLKDTSGNTLWSTSDPDGYAPCMDNSEKFTMTSDCWSGTWTFGCESAFNGNPKLCAAYSPEGTKYSGKVDSSEDFIGISAGTSGTCGGSFYAAGSCTTSSTFKVTGRYRGNLRD</sequence>
<evidence type="ECO:0000313" key="2">
    <source>
        <dbReference type="EMBL" id="PYH94019.1"/>
    </source>
</evidence>
<organism evidence="2 3">
    <name type="scientific">Aspergillus ellipticus CBS 707.79</name>
    <dbReference type="NCBI Taxonomy" id="1448320"/>
    <lineage>
        <taxon>Eukaryota</taxon>
        <taxon>Fungi</taxon>
        <taxon>Dikarya</taxon>
        <taxon>Ascomycota</taxon>
        <taxon>Pezizomycotina</taxon>
        <taxon>Eurotiomycetes</taxon>
        <taxon>Eurotiomycetidae</taxon>
        <taxon>Eurotiales</taxon>
        <taxon>Aspergillaceae</taxon>
        <taxon>Aspergillus</taxon>
        <taxon>Aspergillus subgen. Circumdati</taxon>
    </lineage>
</organism>
<accession>A0A319D9M5</accession>
<protein>
    <submittedName>
        <fullName evidence="2">Uncharacterized protein</fullName>
    </submittedName>
</protein>
<dbReference type="Proteomes" id="UP000247810">
    <property type="component" value="Unassembled WGS sequence"/>
</dbReference>
<evidence type="ECO:0000256" key="1">
    <source>
        <dbReference type="SAM" id="SignalP"/>
    </source>
</evidence>
<name>A0A319D9M5_9EURO</name>
<gene>
    <name evidence="2" type="ORF">BO71DRAFT_399196</name>
</gene>
<dbReference type="VEuPathDB" id="FungiDB:BO71DRAFT_399196"/>
<reference evidence="2 3" key="1">
    <citation type="submission" date="2018-02" db="EMBL/GenBank/DDBJ databases">
        <title>The genomes of Aspergillus section Nigri reveals drivers in fungal speciation.</title>
        <authorList>
            <consortium name="DOE Joint Genome Institute"/>
            <person name="Vesth T.C."/>
            <person name="Nybo J."/>
            <person name="Theobald S."/>
            <person name="Brandl J."/>
            <person name="Frisvad J.C."/>
            <person name="Nielsen K.F."/>
            <person name="Lyhne E.K."/>
            <person name="Kogle M.E."/>
            <person name="Kuo A."/>
            <person name="Riley R."/>
            <person name="Clum A."/>
            <person name="Nolan M."/>
            <person name="Lipzen A."/>
            <person name="Salamov A."/>
            <person name="Henrissat B."/>
            <person name="Wiebenga A."/>
            <person name="De vries R.P."/>
            <person name="Grigoriev I.V."/>
            <person name="Mortensen U.H."/>
            <person name="Andersen M.R."/>
            <person name="Baker S.E."/>
        </authorList>
    </citation>
    <scope>NUCLEOTIDE SEQUENCE [LARGE SCALE GENOMIC DNA]</scope>
    <source>
        <strain evidence="2 3">CBS 707.79</strain>
    </source>
</reference>